<evidence type="ECO:0000256" key="2">
    <source>
        <dbReference type="ARBA" id="ARBA00022448"/>
    </source>
</evidence>
<evidence type="ECO:0000259" key="13">
    <source>
        <dbReference type="Pfam" id="PF23256"/>
    </source>
</evidence>
<evidence type="ECO:0000256" key="7">
    <source>
        <dbReference type="ARBA" id="ARBA00023065"/>
    </source>
</evidence>
<keyword evidence="16" id="KW-1185">Reference proteome</keyword>
<feature type="compositionally biased region" description="Low complexity" evidence="10">
    <location>
        <begin position="864"/>
        <end position="881"/>
    </location>
</feature>
<evidence type="ECO:0000313" key="15">
    <source>
        <dbReference type="EMBL" id="RWR81281.1"/>
    </source>
</evidence>
<feature type="transmembrane region" description="Helical" evidence="11">
    <location>
        <begin position="402"/>
        <end position="423"/>
    </location>
</feature>
<evidence type="ECO:0000256" key="8">
    <source>
        <dbReference type="ARBA" id="ARBA00023136"/>
    </source>
</evidence>
<accession>A0A3S3Q9L5</accession>
<dbReference type="Proteomes" id="UP000283530">
    <property type="component" value="Unassembled WGS sequence"/>
</dbReference>
<feature type="region of interest" description="Disordered" evidence="10">
    <location>
        <begin position="860"/>
        <end position="881"/>
    </location>
</feature>
<dbReference type="GO" id="GO:0006813">
    <property type="term" value="P:potassium ion transport"/>
    <property type="evidence" value="ECO:0007669"/>
    <property type="project" value="UniProtKB-KW"/>
</dbReference>
<evidence type="ECO:0000256" key="1">
    <source>
        <dbReference type="ARBA" id="ARBA00004141"/>
    </source>
</evidence>
<keyword evidence="7" id="KW-0406">Ion transport</keyword>
<evidence type="ECO:0000256" key="9">
    <source>
        <dbReference type="ARBA" id="ARBA00038341"/>
    </source>
</evidence>
<organism evidence="15 16">
    <name type="scientific">Cinnamomum micranthum f. kanehirae</name>
    <dbReference type="NCBI Taxonomy" id="337451"/>
    <lineage>
        <taxon>Eukaryota</taxon>
        <taxon>Viridiplantae</taxon>
        <taxon>Streptophyta</taxon>
        <taxon>Embryophyta</taxon>
        <taxon>Tracheophyta</taxon>
        <taxon>Spermatophyta</taxon>
        <taxon>Magnoliopsida</taxon>
        <taxon>Magnoliidae</taxon>
        <taxon>Laurales</taxon>
        <taxon>Lauraceae</taxon>
        <taxon>Cinnamomum</taxon>
    </lineage>
</organism>
<comment type="subcellular location">
    <subcellularLocation>
        <location evidence="1">Membrane</location>
        <topology evidence="1">Multi-pass membrane protein</topology>
    </subcellularLocation>
</comment>
<dbReference type="GO" id="GO:1902600">
    <property type="term" value="P:proton transmembrane transport"/>
    <property type="evidence" value="ECO:0007669"/>
    <property type="project" value="InterPro"/>
</dbReference>
<name>A0A3S3Q9L5_9MAGN</name>
<evidence type="ECO:0000256" key="4">
    <source>
        <dbReference type="ARBA" id="ARBA00022692"/>
    </source>
</evidence>
<dbReference type="GO" id="GO:0006885">
    <property type="term" value="P:regulation of pH"/>
    <property type="evidence" value="ECO:0007669"/>
    <property type="project" value="TreeGrafter"/>
</dbReference>
<dbReference type="Pfam" id="PF23259">
    <property type="entry name" value="CHX17_C"/>
    <property type="match status" value="1"/>
</dbReference>
<feature type="transmembrane region" description="Helical" evidence="11">
    <location>
        <begin position="90"/>
        <end position="109"/>
    </location>
</feature>
<evidence type="ECO:0000256" key="3">
    <source>
        <dbReference type="ARBA" id="ARBA00022538"/>
    </source>
</evidence>
<dbReference type="OrthoDB" id="1889525at2759"/>
<dbReference type="Pfam" id="PF23256">
    <property type="entry name" value="CHX17_2nd"/>
    <property type="match status" value="1"/>
</dbReference>
<keyword evidence="3" id="KW-0633">Potassium transport</keyword>
<sequence length="881" mass="97654">MVNGEHSFSSNLWSSSLFLKLSSFFISLVPCSTLATTILCFLLSDNQSSSSVVVVAVVFHAMNTQPEQVCYQPPKMYTLGVWLGDNPLNYSLPLLTLQLFLVFTTTRFFCYILRPLKQPRVVSEILGGIVLGPSFLGRSETFRRIVFPPRGTVVLNTVGMFGLMYCVFLIGVKMDPGLMRKSGRKALLIGMAGMILPLIMVTFISLSLGQFLLKEPQNALMLSFLAALLPITSFAVLIPILCELRLLNSDLGRLATTTSILSDIWGWFLMVLFIVLQASSSSPAKSAWALFSVVALVSSIVFVIRPMTLWIVSQTPKGRPVAEIYILFILVLVLVIGFFSDMIGANSFNGALVLGLAIPDGPPLGDALVDKLDCIISGLLLPLYYAMSGLKTDVFAIHDLKTWTFLQIIFITSCLGKLLGTLLPSLYYKMPFHDAFSLSLLMNSKGLVEVITFNLWKDLKLLDDQSFTILVLSTVTTTAAVTPLMRFFYEPSKKYVVHGRRTIEHSRPETEITILTCVHTQSNVPSLIKILEASHPTPESPILVYPIHLIQLVGRSIPLIVPHDLSRPSFKTRGTNQSEPIINAFRIFQERHEDVVSVHPFTSISPSATMHEDVLSLALHKKVTFMIIPFHKQPLVGGGMEHNNAIETMNRNILSNAPCSVGILIDHAVEGNMYTQSGQLLYRIGVFFFGGDDDREALAYAGRMAIHPCVSITIVRYFSPDSIKDQSKARRLDEEAISYFKAKNMRNNRVSYGESMVKDSEQIVKAISSITSENYDLLMVGMRHERCALLSAELAGWSECPELGVIGDLLASKDLSSTALVLVIRQQAHVRSKPKQEQAPFYNIIQPYGASNSGYEAQGDDASIRYSSRSSSRSSTRSYKY</sequence>
<feature type="transmembrane region" description="Helical" evidence="11">
    <location>
        <begin position="288"/>
        <end position="312"/>
    </location>
</feature>
<keyword evidence="5" id="KW-0630">Potassium</keyword>
<dbReference type="PANTHER" id="PTHR32468">
    <property type="entry name" value="CATION/H + ANTIPORTER"/>
    <property type="match status" value="1"/>
</dbReference>
<keyword evidence="6 11" id="KW-1133">Transmembrane helix</keyword>
<evidence type="ECO:0000313" key="16">
    <source>
        <dbReference type="Proteomes" id="UP000283530"/>
    </source>
</evidence>
<feature type="domain" description="Cation/H(+) antiporter central" evidence="13">
    <location>
        <begin position="543"/>
        <end position="672"/>
    </location>
</feature>
<proteinExistence type="inferred from homology"/>
<keyword evidence="2" id="KW-0813">Transport</keyword>
<keyword evidence="4 11" id="KW-0812">Transmembrane</keyword>
<feature type="transmembrane region" description="Helical" evidence="11">
    <location>
        <begin position="21"/>
        <end position="44"/>
    </location>
</feature>
<dbReference type="InterPro" id="IPR050794">
    <property type="entry name" value="CPA2_transporter"/>
</dbReference>
<feature type="domain" description="Cation/H+ exchanger transmembrane" evidence="12">
    <location>
        <begin position="106"/>
        <end position="485"/>
    </location>
</feature>
<dbReference type="EMBL" id="QPKB01000003">
    <property type="protein sequence ID" value="RWR81281.1"/>
    <property type="molecule type" value="Genomic_DNA"/>
</dbReference>
<feature type="transmembrane region" description="Helical" evidence="11">
    <location>
        <begin position="324"/>
        <end position="348"/>
    </location>
</feature>
<feature type="domain" description="Cation/H(+) antiporter C-terminal" evidence="14">
    <location>
        <begin position="684"/>
        <end position="827"/>
    </location>
</feature>
<feature type="transmembrane region" description="Helical" evidence="11">
    <location>
        <begin position="219"/>
        <end position="242"/>
    </location>
</feature>
<dbReference type="GO" id="GO:0015297">
    <property type="term" value="F:antiporter activity"/>
    <property type="evidence" value="ECO:0007669"/>
    <property type="project" value="InterPro"/>
</dbReference>
<evidence type="ECO:0000256" key="6">
    <source>
        <dbReference type="ARBA" id="ARBA00022989"/>
    </source>
</evidence>
<feature type="transmembrane region" description="Helical" evidence="11">
    <location>
        <begin position="186"/>
        <end position="213"/>
    </location>
</feature>
<feature type="transmembrane region" description="Helical" evidence="11">
    <location>
        <begin position="467"/>
        <end position="489"/>
    </location>
</feature>
<dbReference type="AlphaFoldDB" id="A0A3S3Q9L5"/>
<evidence type="ECO:0000256" key="10">
    <source>
        <dbReference type="SAM" id="MobiDB-lite"/>
    </source>
</evidence>
<feature type="transmembrane region" description="Helical" evidence="11">
    <location>
        <begin position="254"/>
        <end position="276"/>
    </location>
</feature>
<dbReference type="InterPro" id="IPR057291">
    <property type="entry name" value="CHX17_2nd"/>
</dbReference>
<evidence type="ECO:0000256" key="5">
    <source>
        <dbReference type="ARBA" id="ARBA00022958"/>
    </source>
</evidence>
<gene>
    <name evidence="15" type="ORF">CKAN_00995700</name>
</gene>
<evidence type="ECO:0000259" key="14">
    <source>
        <dbReference type="Pfam" id="PF23259"/>
    </source>
</evidence>
<keyword evidence="8 11" id="KW-0472">Membrane</keyword>
<dbReference type="PANTHER" id="PTHR32468:SF26">
    <property type="entry name" value="CATION_H(+) ANTIPORTER 15"/>
    <property type="match status" value="1"/>
</dbReference>
<dbReference type="InterPro" id="IPR006153">
    <property type="entry name" value="Cation/H_exchanger_TM"/>
</dbReference>
<protein>
    <submittedName>
        <fullName evidence="15">Cation/H+ antiporter 15-like protein</fullName>
    </submittedName>
</protein>
<evidence type="ECO:0000256" key="11">
    <source>
        <dbReference type="SAM" id="Phobius"/>
    </source>
</evidence>
<dbReference type="InterPro" id="IPR038770">
    <property type="entry name" value="Na+/solute_symporter_sf"/>
</dbReference>
<dbReference type="InterPro" id="IPR057290">
    <property type="entry name" value="CHX17_C"/>
</dbReference>
<dbReference type="Gene3D" id="1.20.1530.20">
    <property type="match status" value="1"/>
</dbReference>
<dbReference type="GO" id="GO:0016020">
    <property type="term" value="C:membrane"/>
    <property type="evidence" value="ECO:0007669"/>
    <property type="project" value="UniProtKB-SubCell"/>
</dbReference>
<feature type="transmembrane region" description="Helical" evidence="11">
    <location>
        <begin position="151"/>
        <end position="174"/>
    </location>
</feature>
<evidence type="ECO:0000259" key="12">
    <source>
        <dbReference type="Pfam" id="PF00999"/>
    </source>
</evidence>
<dbReference type="GO" id="GO:0012505">
    <property type="term" value="C:endomembrane system"/>
    <property type="evidence" value="ECO:0007669"/>
    <property type="project" value="TreeGrafter"/>
</dbReference>
<comment type="caution">
    <text evidence="15">The sequence shown here is derived from an EMBL/GenBank/DDBJ whole genome shotgun (WGS) entry which is preliminary data.</text>
</comment>
<dbReference type="Pfam" id="PF00999">
    <property type="entry name" value="Na_H_Exchanger"/>
    <property type="match status" value="1"/>
</dbReference>
<reference evidence="15 16" key="1">
    <citation type="journal article" date="2019" name="Nat. Plants">
        <title>Stout camphor tree genome fills gaps in understanding of flowering plant genome evolution.</title>
        <authorList>
            <person name="Chaw S.M."/>
            <person name="Liu Y.C."/>
            <person name="Wu Y.W."/>
            <person name="Wang H.Y."/>
            <person name="Lin C.I."/>
            <person name="Wu C.S."/>
            <person name="Ke H.M."/>
            <person name="Chang L.Y."/>
            <person name="Hsu C.Y."/>
            <person name="Yang H.T."/>
            <person name="Sudianto E."/>
            <person name="Hsu M.H."/>
            <person name="Wu K.P."/>
            <person name="Wang L.N."/>
            <person name="Leebens-Mack J.H."/>
            <person name="Tsai I.J."/>
        </authorList>
    </citation>
    <scope>NUCLEOTIDE SEQUENCE [LARGE SCALE GENOMIC DNA]</scope>
    <source>
        <strain evidence="16">cv. Chaw 1501</strain>
        <tissue evidence="15">Young leaves</tissue>
    </source>
</reference>
<comment type="similarity">
    <text evidence="9">Belongs to the monovalent cation:proton antiporter 2 (CPA2) transporter (TC 2.A.37) family. CHX (TC 2.A.37.4) subfamily.</text>
</comment>